<dbReference type="EMBL" id="JANIDY010000001">
    <property type="protein sequence ID" value="MCX5617586.1"/>
    <property type="molecule type" value="Genomic_DNA"/>
</dbReference>
<comment type="caution">
    <text evidence="1">The sequence shown here is derived from an EMBL/GenBank/DDBJ whole genome shotgun (WGS) entry which is preliminary data.</text>
</comment>
<gene>
    <name evidence="1" type="ORF">NQF86_02715</name>
</gene>
<evidence type="ECO:0000313" key="1">
    <source>
        <dbReference type="EMBL" id="MCX5617586.1"/>
    </source>
</evidence>
<dbReference type="RefSeq" id="WP_266116061.1">
    <property type="nucleotide sequence ID" value="NZ_JANIDY010000001.1"/>
</dbReference>
<sequence length="136" mass="14443">MEVRGIRNNNPGNLNYVGQAGAHKEPGPHGRFAVFATPEAGLIALRGQLLRYNQRDGLDTVKGIISKWAPPTENDTASYIEGVSHALGVTPDQKLGPFTPQLVAGLMRAIILMENGKNPYGSLVDKVAGVQEAVAA</sequence>
<name>A0ABT3WET9_9PROT</name>
<evidence type="ECO:0000313" key="2">
    <source>
        <dbReference type="Proteomes" id="UP001165576"/>
    </source>
</evidence>
<proteinExistence type="predicted"/>
<keyword evidence="2" id="KW-1185">Reference proteome</keyword>
<dbReference type="Proteomes" id="UP001165576">
    <property type="component" value="Unassembled WGS sequence"/>
</dbReference>
<reference evidence="1" key="1">
    <citation type="submission" date="2022-07" db="EMBL/GenBank/DDBJ databases">
        <title>Bombella genomes.</title>
        <authorList>
            <person name="Harer L."/>
            <person name="Styblova S."/>
            <person name="Ehrmann M."/>
        </authorList>
    </citation>
    <scope>NUCLEOTIDE SEQUENCE</scope>
    <source>
        <strain evidence="1">TMW 2.2543</strain>
    </source>
</reference>
<accession>A0ABT3WET9</accession>
<protein>
    <submittedName>
        <fullName evidence="1">Structural protein P5</fullName>
    </submittedName>
</protein>
<organism evidence="1 2">
    <name type="scientific">Bombella pluederhausensis</name>
    <dbReference type="NCBI Taxonomy" id="2967336"/>
    <lineage>
        <taxon>Bacteria</taxon>
        <taxon>Pseudomonadati</taxon>
        <taxon>Pseudomonadota</taxon>
        <taxon>Alphaproteobacteria</taxon>
        <taxon>Acetobacterales</taxon>
        <taxon>Acetobacteraceae</taxon>
        <taxon>Bombella</taxon>
    </lineage>
</organism>